<dbReference type="GO" id="GO:0008289">
    <property type="term" value="F:lipid binding"/>
    <property type="evidence" value="ECO:0007669"/>
    <property type="project" value="InterPro"/>
</dbReference>
<organism evidence="2 3">
    <name type="scientific">Kipferlia bialata</name>
    <dbReference type="NCBI Taxonomy" id="797122"/>
    <lineage>
        <taxon>Eukaryota</taxon>
        <taxon>Metamonada</taxon>
        <taxon>Carpediemonas-like organisms</taxon>
        <taxon>Kipferlia</taxon>
    </lineage>
</organism>
<dbReference type="Proteomes" id="UP000265618">
    <property type="component" value="Unassembled WGS sequence"/>
</dbReference>
<reference evidence="2 3" key="1">
    <citation type="journal article" date="2018" name="PLoS ONE">
        <title>The draft genome of Kipferlia bialata reveals reductive genome evolution in fornicate parasites.</title>
        <authorList>
            <person name="Tanifuji G."/>
            <person name="Takabayashi S."/>
            <person name="Kume K."/>
            <person name="Takagi M."/>
            <person name="Nakayama T."/>
            <person name="Kamikawa R."/>
            <person name="Inagaki Y."/>
            <person name="Hashimoto T."/>
        </authorList>
    </citation>
    <scope>NUCLEOTIDE SEQUENCE [LARGE SCALE GENOMIC DNA]</scope>
    <source>
        <strain evidence="2">NY0173</strain>
    </source>
</reference>
<dbReference type="EMBL" id="BDIP01001966">
    <property type="protein sequence ID" value="GIQ85486.1"/>
    <property type="molecule type" value="Genomic_DNA"/>
</dbReference>
<dbReference type="Gene3D" id="3.15.20.10">
    <property type="entry name" value="Bactericidal permeability-increasing protein, domain 2"/>
    <property type="match status" value="1"/>
</dbReference>
<accession>A0A9K3CYA7</accession>
<dbReference type="InterPro" id="IPR017943">
    <property type="entry name" value="Bactericidal_perm-incr_a/b_dom"/>
</dbReference>
<evidence type="ECO:0000313" key="2">
    <source>
        <dbReference type="EMBL" id="GIQ85486.1"/>
    </source>
</evidence>
<dbReference type="PANTHER" id="PTHR10504:SF131">
    <property type="entry name" value="BPI2 DOMAIN-CONTAINING PROTEIN"/>
    <property type="match status" value="1"/>
</dbReference>
<dbReference type="Pfam" id="PF02886">
    <property type="entry name" value="LBP_BPI_CETP_C"/>
    <property type="match status" value="1"/>
</dbReference>
<evidence type="ECO:0000259" key="1">
    <source>
        <dbReference type="Pfam" id="PF02886"/>
    </source>
</evidence>
<keyword evidence="3" id="KW-1185">Reference proteome</keyword>
<dbReference type="Gene3D" id="3.15.10.10">
    <property type="entry name" value="Bactericidal permeability-increasing protein, domain 1"/>
    <property type="match status" value="1"/>
</dbReference>
<comment type="caution">
    <text evidence="2">The sequence shown here is derived from an EMBL/GenBank/DDBJ whole genome shotgun (WGS) entry which is preliminary data.</text>
</comment>
<dbReference type="InterPro" id="IPR032942">
    <property type="entry name" value="BPI/LBP/Plunc"/>
</dbReference>
<dbReference type="PANTHER" id="PTHR10504">
    <property type="entry name" value="BACTERICIDAL PERMEABILITY-INCREASING BPI PROTEIN-RELATED"/>
    <property type="match status" value="1"/>
</dbReference>
<evidence type="ECO:0000313" key="3">
    <source>
        <dbReference type="Proteomes" id="UP000265618"/>
    </source>
</evidence>
<dbReference type="SUPFAM" id="SSF55394">
    <property type="entry name" value="Bactericidal permeability-increasing protein, BPI"/>
    <property type="match status" value="2"/>
</dbReference>
<dbReference type="OrthoDB" id="10255543at2759"/>
<proteinExistence type="predicted"/>
<sequence>MVHDYIPELEQTAYRIKFNDIHEVLDLKITEVDLDITSMAIDTLTIGDMSSSTSMEGTPSFIFSVNSLAISIGFNWAYAETSWPFSQAEGTGIASVSDATGDFDMLFSIDDECGCTHLDILSVNLDFDVDIELHGDGSALFETILNALVDMLEDMFEESFEEMLRSGMEDSLNDIFYHRNHSNKMPDGMIQDDRLCGTGIYIGDSFITFRLSMYIYPAGEDEAWPERGTPTPLPTSVVNADMQMIYSNNVFNSMYRAEQDLGMLHGTISPSTVTDPSMRSLLSTDVLASICPGLYNAYPDAEVELSLASTQAPELSFLPSAGYLNVTGTVDISVSDDPDPSPALTLGVSYGLALQSKLVEILHSYGNVTFLSWETSVFNVTAWPVSSRYGDVSTHTPQAMELSFMLGSFGVAPWFESFSDVHAPNFNYPDGFLTYDDIQIMYPDSETMLLSCPMW</sequence>
<feature type="domain" description="Lipid-binding serum glycoprotein C-terminal" evidence="1">
    <location>
        <begin position="230"/>
        <end position="334"/>
    </location>
</feature>
<dbReference type="InterPro" id="IPR001124">
    <property type="entry name" value="Lipid-bd_serum_glycop_C"/>
</dbReference>
<dbReference type="AlphaFoldDB" id="A0A9K3CYA7"/>
<name>A0A9K3CYA7_9EUKA</name>
<gene>
    <name evidence="2" type="ORF">KIPB_007158</name>
</gene>
<protein>
    <recommendedName>
        <fullName evidence="1">Lipid-binding serum glycoprotein C-terminal domain-containing protein</fullName>
    </recommendedName>
</protein>